<dbReference type="GO" id="GO:0000160">
    <property type="term" value="P:phosphorelay signal transduction system"/>
    <property type="evidence" value="ECO:0007669"/>
    <property type="project" value="InterPro"/>
</dbReference>
<dbReference type="AlphaFoldDB" id="I4AKS6"/>
<name>I4AKS6_BERLS</name>
<protein>
    <submittedName>
        <fullName evidence="5">Response regulator with CheY-like receiver, AAA-type ATPase, and DNA-binding domains</fullName>
    </submittedName>
</protein>
<dbReference type="HOGENOM" id="CLU_000445_43_7_10"/>
<evidence type="ECO:0000256" key="2">
    <source>
        <dbReference type="PROSITE-ProRule" id="PRU00169"/>
    </source>
</evidence>
<keyword evidence="6" id="KW-1185">Reference proteome</keyword>
<dbReference type="Gene3D" id="3.60.40.10">
    <property type="entry name" value="PPM-type phosphatase domain"/>
    <property type="match status" value="1"/>
</dbReference>
<dbReference type="InterPro" id="IPR050595">
    <property type="entry name" value="Bact_response_regulator"/>
</dbReference>
<evidence type="ECO:0000313" key="5">
    <source>
        <dbReference type="EMBL" id="AFM04561.1"/>
    </source>
</evidence>
<dbReference type="InterPro" id="IPR036457">
    <property type="entry name" value="PPM-type-like_dom_sf"/>
</dbReference>
<accession>I4AKS6</accession>
<dbReference type="Proteomes" id="UP000006054">
    <property type="component" value="Chromosome"/>
</dbReference>
<evidence type="ECO:0000313" key="6">
    <source>
        <dbReference type="Proteomes" id="UP000006054"/>
    </source>
</evidence>
<evidence type="ECO:0000256" key="1">
    <source>
        <dbReference type="ARBA" id="ARBA00022553"/>
    </source>
</evidence>
<gene>
    <name evidence="5" type="ordered locus">Fleli_2182</name>
</gene>
<dbReference type="eggNOG" id="COG2208">
    <property type="taxonomic scope" value="Bacteria"/>
</dbReference>
<dbReference type="OrthoDB" id="1119265at2"/>
<dbReference type="KEGG" id="fli:Fleli_2182"/>
<dbReference type="EMBL" id="CP003345">
    <property type="protein sequence ID" value="AFM04561.1"/>
    <property type="molecule type" value="Genomic_DNA"/>
</dbReference>
<dbReference type="Pfam" id="PF07228">
    <property type="entry name" value="SpoIIE"/>
    <property type="match status" value="1"/>
</dbReference>
<feature type="coiled-coil region" evidence="3">
    <location>
        <begin position="126"/>
        <end position="160"/>
    </location>
</feature>
<dbReference type="InterPro" id="IPR001789">
    <property type="entry name" value="Sig_transdc_resp-reg_receiver"/>
</dbReference>
<dbReference type="CDD" id="cd17536">
    <property type="entry name" value="REC_YesN-like"/>
    <property type="match status" value="1"/>
</dbReference>
<dbReference type="InterPro" id="IPR011006">
    <property type="entry name" value="CheY-like_superfamily"/>
</dbReference>
<evidence type="ECO:0000259" key="4">
    <source>
        <dbReference type="PROSITE" id="PS50110"/>
    </source>
</evidence>
<sequence length="422" mass="48499">MPTILMVVDDEPDVQLLMKQKFRKQLRNHEYEFIFAANGSEALEKLKDNPNIDVILCDVNMPEMDGITLLSKTKVVNPTVQTVIVSAYGDMRNIRRAMNNGAFDFVTKPINFNDLGATIAKTIKHVQRLKESITEKEQLHQKLERYSRDLEQTIEERTNEITVQKEIIEAKNQSITESINYAKRIQDAALPRVEEIKESIPDSFIYFKPRDIVSGDFYWFVKEDNKIVVTAADCTGHGVPGAFMSLIGNDLLNEIVTARGVIESDKILNELHNSVRKALRQEENRSRDGMDLALCVIDLENKKLQYSGAKNPLVYFKNGEMTVIKGDKYPIGGVQFQLDRNYISHEVDLSEPIMLYLFSDGYQDQFGGEKSEKFMSKNFKILLQEIHEKPVEEQKQILDEKFKAWKGDRSQIDDILVMGMRF</sequence>
<dbReference type="PANTHER" id="PTHR44591:SF3">
    <property type="entry name" value="RESPONSE REGULATORY DOMAIN-CONTAINING PROTEIN"/>
    <property type="match status" value="1"/>
</dbReference>
<proteinExistence type="predicted"/>
<keyword evidence="1 2" id="KW-0597">Phosphoprotein</keyword>
<dbReference type="PROSITE" id="PS50110">
    <property type="entry name" value="RESPONSE_REGULATORY"/>
    <property type="match status" value="1"/>
</dbReference>
<dbReference type="SUPFAM" id="SSF52172">
    <property type="entry name" value="CheY-like"/>
    <property type="match status" value="1"/>
</dbReference>
<feature type="domain" description="Response regulatory" evidence="4">
    <location>
        <begin position="4"/>
        <end position="123"/>
    </location>
</feature>
<dbReference type="eggNOG" id="COG2204">
    <property type="taxonomic scope" value="Bacteria"/>
</dbReference>
<reference evidence="6" key="1">
    <citation type="submission" date="2012-06" db="EMBL/GenBank/DDBJ databases">
        <title>The complete genome of Flexibacter litoralis DSM 6794.</title>
        <authorList>
            <person name="Lucas S."/>
            <person name="Copeland A."/>
            <person name="Lapidus A."/>
            <person name="Glavina del Rio T."/>
            <person name="Dalin E."/>
            <person name="Tice H."/>
            <person name="Bruce D."/>
            <person name="Goodwin L."/>
            <person name="Pitluck S."/>
            <person name="Peters L."/>
            <person name="Ovchinnikova G."/>
            <person name="Lu M."/>
            <person name="Kyrpides N."/>
            <person name="Mavromatis K."/>
            <person name="Ivanova N."/>
            <person name="Brettin T."/>
            <person name="Detter J.C."/>
            <person name="Han C."/>
            <person name="Larimer F."/>
            <person name="Land M."/>
            <person name="Hauser L."/>
            <person name="Markowitz V."/>
            <person name="Cheng J.-F."/>
            <person name="Hugenholtz P."/>
            <person name="Woyke T."/>
            <person name="Wu D."/>
            <person name="Spring S."/>
            <person name="Lang E."/>
            <person name="Kopitz M."/>
            <person name="Brambilla E."/>
            <person name="Klenk H.-P."/>
            <person name="Eisen J.A."/>
        </authorList>
    </citation>
    <scope>NUCLEOTIDE SEQUENCE [LARGE SCALE GENOMIC DNA]</scope>
    <source>
        <strain evidence="6">ATCC 23117 / DSM 6794 / NBRC 15988 / NCIMB 1366 / Sio-4</strain>
    </source>
</reference>
<dbReference type="Gene3D" id="3.40.50.2300">
    <property type="match status" value="1"/>
</dbReference>
<dbReference type="RefSeq" id="WP_014798008.1">
    <property type="nucleotide sequence ID" value="NC_018018.1"/>
</dbReference>
<keyword evidence="5" id="KW-0238">DNA-binding</keyword>
<dbReference type="InterPro" id="IPR001932">
    <property type="entry name" value="PPM-type_phosphatase-like_dom"/>
</dbReference>
<dbReference type="SMART" id="SM00448">
    <property type="entry name" value="REC"/>
    <property type="match status" value="1"/>
</dbReference>
<dbReference type="PANTHER" id="PTHR44591">
    <property type="entry name" value="STRESS RESPONSE REGULATOR PROTEIN 1"/>
    <property type="match status" value="1"/>
</dbReference>
<dbReference type="GO" id="GO:0003677">
    <property type="term" value="F:DNA binding"/>
    <property type="evidence" value="ECO:0007669"/>
    <property type="project" value="UniProtKB-KW"/>
</dbReference>
<keyword evidence="3" id="KW-0175">Coiled coil</keyword>
<feature type="modified residue" description="4-aspartylphosphate" evidence="2">
    <location>
        <position position="58"/>
    </location>
</feature>
<evidence type="ECO:0000256" key="3">
    <source>
        <dbReference type="SAM" id="Coils"/>
    </source>
</evidence>
<dbReference type="Pfam" id="PF00072">
    <property type="entry name" value="Response_reg"/>
    <property type="match status" value="1"/>
</dbReference>
<organism evidence="5 6">
    <name type="scientific">Bernardetia litoralis (strain ATCC 23117 / DSM 6794 / NBRC 15988 / NCIMB 1366 / Fx l1 / Sio-4)</name>
    <name type="common">Flexibacter litoralis</name>
    <dbReference type="NCBI Taxonomy" id="880071"/>
    <lineage>
        <taxon>Bacteria</taxon>
        <taxon>Pseudomonadati</taxon>
        <taxon>Bacteroidota</taxon>
        <taxon>Cytophagia</taxon>
        <taxon>Cytophagales</taxon>
        <taxon>Bernardetiaceae</taxon>
        <taxon>Bernardetia</taxon>
    </lineage>
</organism>
<dbReference type="STRING" id="880071.Fleli_2182"/>